<organism evidence="4 5">
    <name type="scientific">Coniochaeta ligniaria NRRL 30616</name>
    <dbReference type="NCBI Taxonomy" id="1408157"/>
    <lineage>
        <taxon>Eukaryota</taxon>
        <taxon>Fungi</taxon>
        <taxon>Dikarya</taxon>
        <taxon>Ascomycota</taxon>
        <taxon>Pezizomycotina</taxon>
        <taxon>Sordariomycetes</taxon>
        <taxon>Sordariomycetidae</taxon>
        <taxon>Coniochaetales</taxon>
        <taxon>Coniochaetaceae</taxon>
        <taxon>Coniochaeta</taxon>
    </lineage>
</organism>
<dbReference type="OrthoDB" id="9974981at2759"/>
<dbReference type="InterPro" id="IPR051609">
    <property type="entry name" value="NmrA/Isoflavone_reductase-like"/>
</dbReference>
<evidence type="ECO:0000313" key="4">
    <source>
        <dbReference type="EMBL" id="OIW28221.1"/>
    </source>
</evidence>
<proteinExistence type="predicted"/>
<evidence type="ECO:0000259" key="3">
    <source>
        <dbReference type="Pfam" id="PF05368"/>
    </source>
</evidence>
<evidence type="ECO:0000256" key="2">
    <source>
        <dbReference type="ARBA" id="ARBA00023002"/>
    </source>
</evidence>
<name>A0A1J7ILG4_9PEZI</name>
<dbReference type="PANTHER" id="PTHR47706">
    <property type="entry name" value="NMRA-LIKE FAMILY PROTEIN"/>
    <property type="match status" value="1"/>
</dbReference>
<dbReference type="Gene3D" id="3.40.50.720">
    <property type="entry name" value="NAD(P)-binding Rossmann-like Domain"/>
    <property type="match status" value="1"/>
</dbReference>
<dbReference type="InParanoid" id="A0A1J7ILG4"/>
<feature type="domain" description="NmrA-like" evidence="3">
    <location>
        <begin position="6"/>
        <end position="152"/>
    </location>
</feature>
<dbReference type="GO" id="GO:0016491">
    <property type="term" value="F:oxidoreductase activity"/>
    <property type="evidence" value="ECO:0007669"/>
    <property type="project" value="UniProtKB-KW"/>
</dbReference>
<reference evidence="4 5" key="1">
    <citation type="submission" date="2016-10" db="EMBL/GenBank/DDBJ databases">
        <title>Draft genome sequence of Coniochaeta ligniaria NRRL30616, a lignocellulolytic fungus for bioabatement of inhibitors in plant biomass hydrolysates.</title>
        <authorList>
            <consortium name="DOE Joint Genome Institute"/>
            <person name="Jimenez D.J."/>
            <person name="Hector R.E."/>
            <person name="Riley R."/>
            <person name="Sun H."/>
            <person name="Grigoriev I.V."/>
            <person name="Van Elsas J.D."/>
            <person name="Nichols N.N."/>
        </authorList>
    </citation>
    <scope>NUCLEOTIDE SEQUENCE [LARGE SCALE GENOMIC DNA]</scope>
    <source>
        <strain evidence="4 5">NRRL 30616</strain>
    </source>
</reference>
<sequence length="306" mass="33152">MASSPTIALAGATGGLGPAVLEELLANNFHVTLLTRQGSNSAGGVAKSELLNISEIGYSDIKGMTDVLRGIDVVVSTVGNPGLDNQIPLIDAAVAAGVKRFIPSEFGADPEHEKNKPLPFYIRKLRILDHLKEKAANNPGFSYSRVTTHAFLDWGITEGFLLNPKVHQITIYNGGNTRFSVTTLRTIARAIVAIANNLDGTKNRPVFVHDAAITQNQLVRYAKEADGIDWAMESMDTKQLLHDSLEEMKKPNPDLAKAMRGLTFVAVYDEDHGPDLTDRLSNKLLGLPVMTEKEVAEVIKKAMLAA</sequence>
<dbReference type="SUPFAM" id="SSF51735">
    <property type="entry name" value="NAD(P)-binding Rossmann-fold domains"/>
    <property type="match status" value="1"/>
</dbReference>
<dbReference type="Gene3D" id="3.90.25.10">
    <property type="entry name" value="UDP-galactose 4-epimerase, domain 1"/>
    <property type="match status" value="1"/>
</dbReference>
<protein>
    <submittedName>
        <fullName evidence="4">Oxidoreductase CipA-like protein</fullName>
    </submittedName>
</protein>
<dbReference type="InterPro" id="IPR036291">
    <property type="entry name" value="NAD(P)-bd_dom_sf"/>
</dbReference>
<accession>A0A1J7ILG4</accession>
<keyword evidence="1" id="KW-0521">NADP</keyword>
<keyword evidence="5" id="KW-1185">Reference proteome</keyword>
<dbReference type="CDD" id="cd05259">
    <property type="entry name" value="PCBER_SDR_a"/>
    <property type="match status" value="1"/>
</dbReference>
<dbReference type="PANTHER" id="PTHR47706:SF1">
    <property type="entry name" value="CIPA-LIKE, PUTATIVE (AFU_ORTHOLOGUE AFUA_1G12460)-RELATED"/>
    <property type="match status" value="1"/>
</dbReference>
<dbReference type="Pfam" id="PF05368">
    <property type="entry name" value="NmrA"/>
    <property type="match status" value="1"/>
</dbReference>
<dbReference type="InterPro" id="IPR045312">
    <property type="entry name" value="PCBER-like"/>
</dbReference>
<evidence type="ECO:0000313" key="5">
    <source>
        <dbReference type="Proteomes" id="UP000182658"/>
    </source>
</evidence>
<gene>
    <name evidence="4" type="ORF">CONLIGDRAFT_703125</name>
</gene>
<dbReference type="STRING" id="1408157.A0A1J7ILG4"/>
<dbReference type="AlphaFoldDB" id="A0A1J7ILG4"/>
<dbReference type="EMBL" id="KV875098">
    <property type="protein sequence ID" value="OIW28221.1"/>
    <property type="molecule type" value="Genomic_DNA"/>
</dbReference>
<evidence type="ECO:0000256" key="1">
    <source>
        <dbReference type="ARBA" id="ARBA00022857"/>
    </source>
</evidence>
<dbReference type="InterPro" id="IPR008030">
    <property type="entry name" value="NmrA-like"/>
</dbReference>
<keyword evidence="2" id="KW-0560">Oxidoreductase</keyword>
<dbReference type="Proteomes" id="UP000182658">
    <property type="component" value="Unassembled WGS sequence"/>
</dbReference>